<protein>
    <submittedName>
        <fullName evidence="1">Uncharacterized protein</fullName>
    </submittedName>
</protein>
<reference evidence="1" key="1">
    <citation type="submission" date="2013-05" db="EMBL/GenBank/DDBJ databases">
        <authorList>
            <person name="Yim A.K.Y."/>
            <person name="Chan T.F."/>
            <person name="Ji K.M."/>
            <person name="Liu X.Y."/>
            <person name="Zhou J.W."/>
            <person name="Li R.Q."/>
            <person name="Yang K.Y."/>
            <person name="Li J."/>
            <person name="Li M."/>
            <person name="Law P.T.W."/>
            <person name="Wu Y.L."/>
            <person name="Cai Z.L."/>
            <person name="Qin H."/>
            <person name="Bao Y."/>
            <person name="Leung R.K.K."/>
            <person name="Ng P.K.S."/>
            <person name="Zou J."/>
            <person name="Zhong X.J."/>
            <person name="Ran P.X."/>
            <person name="Zhong N.S."/>
            <person name="Liu Z.G."/>
            <person name="Tsui S.K.W."/>
        </authorList>
    </citation>
    <scope>NUCLEOTIDE SEQUENCE</scope>
    <source>
        <strain evidence="1">Derf</strain>
        <tissue evidence="1">Whole organism</tissue>
    </source>
</reference>
<evidence type="ECO:0000313" key="1">
    <source>
        <dbReference type="EMBL" id="KAH9527369.1"/>
    </source>
</evidence>
<proteinExistence type="predicted"/>
<dbReference type="AlphaFoldDB" id="A0A922IDL3"/>
<evidence type="ECO:0000313" key="2">
    <source>
        <dbReference type="Proteomes" id="UP000790347"/>
    </source>
</evidence>
<sequence>MIVRCDGYDNDDDDDIFGYNTIQSTIEKQTESIEDIIPAFWLIGMKNFFTINLKKTPTSTTIKILSKKKKKVQESCVELKFFFYI</sequence>
<dbReference type="Proteomes" id="UP000790347">
    <property type="component" value="Unassembled WGS sequence"/>
</dbReference>
<keyword evidence="2" id="KW-1185">Reference proteome</keyword>
<accession>A0A922IDL3</accession>
<gene>
    <name evidence="1" type="ORF">DERF_001389</name>
</gene>
<dbReference type="EMBL" id="ASGP02000001">
    <property type="protein sequence ID" value="KAH9527369.1"/>
    <property type="molecule type" value="Genomic_DNA"/>
</dbReference>
<comment type="caution">
    <text evidence="1">The sequence shown here is derived from an EMBL/GenBank/DDBJ whole genome shotgun (WGS) entry which is preliminary data.</text>
</comment>
<organism evidence="1 2">
    <name type="scientific">Dermatophagoides farinae</name>
    <name type="common">American house dust mite</name>
    <dbReference type="NCBI Taxonomy" id="6954"/>
    <lineage>
        <taxon>Eukaryota</taxon>
        <taxon>Metazoa</taxon>
        <taxon>Ecdysozoa</taxon>
        <taxon>Arthropoda</taxon>
        <taxon>Chelicerata</taxon>
        <taxon>Arachnida</taxon>
        <taxon>Acari</taxon>
        <taxon>Acariformes</taxon>
        <taxon>Sarcoptiformes</taxon>
        <taxon>Astigmata</taxon>
        <taxon>Psoroptidia</taxon>
        <taxon>Analgoidea</taxon>
        <taxon>Pyroglyphidae</taxon>
        <taxon>Dermatophagoidinae</taxon>
        <taxon>Dermatophagoides</taxon>
    </lineage>
</organism>
<reference evidence="1" key="2">
    <citation type="journal article" date="2022" name="Res Sq">
        <title>Comparative Genomics Reveals Insights into the Divergent Evolution of Astigmatic Mites and Household Pest Adaptations.</title>
        <authorList>
            <person name="Xiong Q."/>
            <person name="Wan A.T.-Y."/>
            <person name="Liu X.-Y."/>
            <person name="Fung C.S.-H."/>
            <person name="Xiao X."/>
            <person name="Malainual N."/>
            <person name="Hou J."/>
            <person name="Wang L."/>
            <person name="Wang M."/>
            <person name="Yang K."/>
            <person name="Cui Y."/>
            <person name="Leung E."/>
            <person name="Nong W."/>
            <person name="Shin S.-K."/>
            <person name="Au S."/>
            <person name="Jeong K.Y."/>
            <person name="Chew F.T."/>
            <person name="Hui J."/>
            <person name="Leung T.F."/>
            <person name="Tungtrongchitr A."/>
            <person name="Zhong N."/>
            <person name="Liu Z."/>
            <person name="Tsui S."/>
        </authorList>
    </citation>
    <scope>NUCLEOTIDE SEQUENCE</scope>
    <source>
        <strain evidence="1">Derf</strain>
        <tissue evidence="1">Whole organism</tissue>
    </source>
</reference>
<name>A0A922IDL3_DERFA</name>